<dbReference type="GO" id="GO:0030313">
    <property type="term" value="C:cell envelope"/>
    <property type="evidence" value="ECO:0007669"/>
    <property type="project" value="UniProtKB-SubCell"/>
</dbReference>
<dbReference type="Gene3D" id="1.20.1420.20">
    <property type="entry name" value="M75 peptidase, HXXE motif"/>
    <property type="match status" value="1"/>
</dbReference>
<sequence>MRHMLFTILATVAPVTGFAEQDPRVAHIVQDHILPRFETLADASDTLANSARAECTATSDALRAAYFDAFDAWVSASHLRFGPTEIENRAFALAFWPDSRGATPKGLRQIISARDPVAMSASDYQEVSIAARGFYALEYLLFDEGIRALGDETYRCTLTQTITADIAAMSHAIEDDWRTDYAAQLLSPSGDGHYRSDDEALQELLKALSAGLQFTGDTRIGRPLGSFTKPRPKRAEAWRSGRSARHVALSLQSLNELSRMLAGTDEGLSRKLGEEFTRASTQLTGLNDPVFASITEPRGRLRLEVVQQSVGRIRTLVREALGPALGVAAGFNSMDGD</sequence>
<keyword evidence="2" id="KW-0732">Signal</keyword>
<feature type="domain" description="Imelysin-like" evidence="3">
    <location>
        <begin position="33"/>
        <end position="310"/>
    </location>
</feature>
<dbReference type="STRING" id="670155.SAMN04488001_0229"/>
<proteinExistence type="predicted"/>
<dbReference type="InterPro" id="IPR034984">
    <property type="entry name" value="Imelysin-like_IPPA"/>
</dbReference>
<dbReference type="Proteomes" id="UP000199441">
    <property type="component" value="Unassembled WGS sequence"/>
</dbReference>
<evidence type="ECO:0000256" key="2">
    <source>
        <dbReference type="ARBA" id="ARBA00022729"/>
    </source>
</evidence>
<evidence type="ECO:0000313" key="4">
    <source>
        <dbReference type="EMBL" id="SDW07885.1"/>
    </source>
</evidence>
<protein>
    <recommendedName>
        <fullName evidence="3">Imelysin-like domain-containing protein</fullName>
    </recommendedName>
</protein>
<dbReference type="CDD" id="cd14659">
    <property type="entry name" value="Imelysin-like_IPPA"/>
    <property type="match status" value="1"/>
</dbReference>
<dbReference type="RefSeq" id="WP_089943167.1">
    <property type="nucleotide sequence ID" value="NZ_FNOI01000001.1"/>
</dbReference>
<keyword evidence="5" id="KW-1185">Reference proteome</keyword>
<reference evidence="5" key="1">
    <citation type="submission" date="2016-10" db="EMBL/GenBank/DDBJ databases">
        <authorList>
            <person name="Varghese N."/>
            <person name="Submissions S."/>
        </authorList>
    </citation>
    <scope>NUCLEOTIDE SEQUENCE [LARGE SCALE GENOMIC DNA]</scope>
    <source>
        <strain evidence="5">DSM 26922</strain>
    </source>
</reference>
<organism evidence="4 5">
    <name type="scientific">Litoreibacter albidus</name>
    <dbReference type="NCBI Taxonomy" id="670155"/>
    <lineage>
        <taxon>Bacteria</taxon>
        <taxon>Pseudomonadati</taxon>
        <taxon>Pseudomonadota</taxon>
        <taxon>Alphaproteobacteria</taxon>
        <taxon>Rhodobacterales</taxon>
        <taxon>Roseobacteraceae</taxon>
        <taxon>Litoreibacter</taxon>
    </lineage>
</organism>
<evidence type="ECO:0000256" key="1">
    <source>
        <dbReference type="ARBA" id="ARBA00004196"/>
    </source>
</evidence>
<dbReference type="OrthoDB" id="5729110at2"/>
<dbReference type="AlphaFoldDB" id="A0A1H2QLB9"/>
<evidence type="ECO:0000259" key="3">
    <source>
        <dbReference type="Pfam" id="PF09375"/>
    </source>
</evidence>
<accession>A0A1H2QLB9</accession>
<evidence type="ECO:0000313" key="5">
    <source>
        <dbReference type="Proteomes" id="UP000199441"/>
    </source>
</evidence>
<dbReference type="Pfam" id="PF09375">
    <property type="entry name" value="Peptidase_M75"/>
    <property type="match status" value="1"/>
</dbReference>
<dbReference type="InterPro" id="IPR038352">
    <property type="entry name" value="Imelysin_sf"/>
</dbReference>
<name>A0A1H2QLB9_9RHOB</name>
<gene>
    <name evidence="4" type="ORF">SAMN04488001_0229</name>
</gene>
<dbReference type="InterPro" id="IPR018976">
    <property type="entry name" value="Imelysin-like"/>
</dbReference>
<comment type="subcellular location">
    <subcellularLocation>
        <location evidence="1">Cell envelope</location>
    </subcellularLocation>
</comment>
<dbReference type="EMBL" id="FNOI01000001">
    <property type="protein sequence ID" value="SDW07885.1"/>
    <property type="molecule type" value="Genomic_DNA"/>
</dbReference>